<dbReference type="Pfam" id="PF00990">
    <property type="entry name" value="GGDEF"/>
    <property type="match status" value="1"/>
</dbReference>
<gene>
    <name evidence="6" type="ORF">DX914_02405</name>
</gene>
<feature type="domain" description="GGDEF" evidence="5">
    <location>
        <begin position="401"/>
        <end position="533"/>
    </location>
</feature>
<dbReference type="AlphaFoldDB" id="A0A371K274"/>
<feature type="transmembrane region" description="Helical" evidence="4">
    <location>
        <begin position="250"/>
        <end position="273"/>
    </location>
</feature>
<dbReference type="Proteomes" id="UP000264492">
    <property type="component" value="Unassembled WGS sequence"/>
</dbReference>
<dbReference type="SMART" id="SM00267">
    <property type="entry name" value="GGDEF"/>
    <property type="match status" value="1"/>
</dbReference>
<dbReference type="InterPro" id="IPR000160">
    <property type="entry name" value="GGDEF_dom"/>
</dbReference>
<dbReference type="InterPro" id="IPR029787">
    <property type="entry name" value="Nucleotide_cyclase"/>
</dbReference>
<dbReference type="OrthoDB" id="9803824at2"/>
<proteinExistence type="predicted"/>
<feature type="transmembrane region" description="Helical" evidence="4">
    <location>
        <begin position="304"/>
        <end position="330"/>
    </location>
</feature>
<sequence>MLVAGALQAQSLELSRLDDDPLPVQVLAGDYDDRFVPAGDLAVRERSRSPRWWRLTARSGYPAAGQPQLVLRTPHLNRVEVWQPQSPLPVPRALVGAGIDRTTSTRALVVPLPGGLAAGQSVYLRVQALTPLPMTAAIEPLAVVHRKDMAHVAWRTAVLTTMAVVAVLALGFWAGLGERSYLLLCLTLIAQLLYLVCYGGEARAIPGLAELVGNDPRAGRMFGLIAVLASNGFLAHYLSLRQTQPKLMRVLTACNLLVAALMLVTLTTVAPLVAVAANVVLMVGLSIVMTAGVIGAWRRQREALFLLLSWTPMFALTALRMAGLVGWWGNPEWMDYAFPVGFALGGLVLMIGLSDKLQQLRRDRDQASRQATYDALTGAMTRPAIEARLKAAVESAHKSRRPLSVVFFDVDHFKRINDEHGHLVGDQTLRIIALRTRNRLRTYDLFGRYGGDEILVVLPDTQLREALGVAENLRSSVNCRPLSIDGRLLAASLSVGVAELMHEETAEHLLERADAALYASKSGGRDRVTGHQASRAKELVH</sequence>
<evidence type="ECO:0000256" key="4">
    <source>
        <dbReference type="SAM" id="Phobius"/>
    </source>
</evidence>
<evidence type="ECO:0000256" key="3">
    <source>
        <dbReference type="ARBA" id="ARBA00034247"/>
    </source>
</evidence>
<dbReference type="InterPro" id="IPR011622">
    <property type="entry name" value="7TMR_DISM_rcpt_extracell_dom2"/>
</dbReference>
<feature type="transmembrane region" description="Helical" evidence="4">
    <location>
        <begin position="152"/>
        <end position="174"/>
    </location>
</feature>
<evidence type="ECO:0000256" key="1">
    <source>
        <dbReference type="ARBA" id="ARBA00001946"/>
    </source>
</evidence>
<feature type="transmembrane region" description="Helical" evidence="4">
    <location>
        <begin position="279"/>
        <end position="297"/>
    </location>
</feature>
<comment type="cofactor">
    <cofactor evidence="1">
        <name>Mg(2+)</name>
        <dbReference type="ChEBI" id="CHEBI:18420"/>
    </cofactor>
</comment>
<protein>
    <recommendedName>
        <fullName evidence="2">diguanylate cyclase</fullName>
        <ecNumber evidence="2">2.7.7.65</ecNumber>
    </recommendedName>
</protein>
<name>A0A371K274_9GAMM</name>
<dbReference type="InterPro" id="IPR043128">
    <property type="entry name" value="Rev_trsase/Diguanyl_cyclase"/>
</dbReference>
<comment type="catalytic activity">
    <reaction evidence="3">
        <text>2 GTP = 3',3'-c-di-GMP + 2 diphosphate</text>
        <dbReference type="Rhea" id="RHEA:24898"/>
        <dbReference type="ChEBI" id="CHEBI:33019"/>
        <dbReference type="ChEBI" id="CHEBI:37565"/>
        <dbReference type="ChEBI" id="CHEBI:58805"/>
        <dbReference type="EC" id="2.7.7.65"/>
    </reaction>
</comment>
<dbReference type="Gene3D" id="3.30.70.270">
    <property type="match status" value="1"/>
</dbReference>
<dbReference type="PROSITE" id="PS50887">
    <property type="entry name" value="GGDEF"/>
    <property type="match status" value="1"/>
</dbReference>
<dbReference type="EC" id="2.7.7.65" evidence="2"/>
<feature type="transmembrane region" description="Helical" evidence="4">
    <location>
        <begin position="221"/>
        <end position="238"/>
    </location>
</feature>
<dbReference type="GO" id="GO:0043709">
    <property type="term" value="P:cell adhesion involved in single-species biofilm formation"/>
    <property type="evidence" value="ECO:0007669"/>
    <property type="project" value="TreeGrafter"/>
</dbReference>
<dbReference type="SUPFAM" id="SSF55073">
    <property type="entry name" value="Nucleotide cyclase"/>
    <property type="match status" value="1"/>
</dbReference>
<dbReference type="NCBIfam" id="TIGR00254">
    <property type="entry name" value="GGDEF"/>
    <property type="match status" value="1"/>
</dbReference>
<evidence type="ECO:0000259" key="5">
    <source>
        <dbReference type="PROSITE" id="PS50887"/>
    </source>
</evidence>
<dbReference type="EMBL" id="QTSU01000001">
    <property type="protein sequence ID" value="RDZ28021.1"/>
    <property type="molecule type" value="Genomic_DNA"/>
</dbReference>
<evidence type="ECO:0000313" key="6">
    <source>
        <dbReference type="EMBL" id="RDZ28021.1"/>
    </source>
</evidence>
<dbReference type="InterPro" id="IPR050469">
    <property type="entry name" value="Diguanylate_Cyclase"/>
</dbReference>
<dbReference type="Pfam" id="PF07696">
    <property type="entry name" value="7TMR-DISMED2"/>
    <property type="match status" value="1"/>
</dbReference>
<feature type="transmembrane region" description="Helical" evidence="4">
    <location>
        <begin position="336"/>
        <end position="354"/>
    </location>
</feature>
<keyword evidence="4" id="KW-0472">Membrane</keyword>
<evidence type="ECO:0000256" key="2">
    <source>
        <dbReference type="ARBA" id="ARBA00012528"/>
    </source>
</evidence>
<organism evidence="6 7">
    <name type="scientific">Lysobacter silvisoli</name>
    <dbReference type="NCBI Taxonomy" id="2293254"/>
    <lineage>
        <taxon>Bacteria</taxon>
        <taxon>Pseudomonadati</taxon>
        <taxon>Pseudomonadota</taxon>
        <taxon>Gammaproteobacteria</taxon>
        <taxon>Lysobacterales</taxon>
        <taxon>Lysobacteraceae</taxon>
        <taxon>Lysobacter</taxon>
    </lineage>
</organism>
<comment type="caution">
    <text evidence="6">The sequence shown here is derived from an EMBL/GenBank/DDBJ whole genome shotgun (WGS) entry which is preliminary data.</text>
</comment>
<feature type="transmembrane region" description="Helical" evidence="4">
    <location>
        <begin position="181"/>
        <end position="201"/>
    </location>
</feature>
<dbReference type="InterPro" id="IPR011623">
    <property type="entry name" value="7TMR_DISM_rcpt_extracell_dom1"/>
</dbReference>
<dbReference type="CDD" id="cd01949">
    <property type="entry name" value="GGDEF"/>
    <property type="match status" value="1"/>
</dbReference>
<keyword evidence="4" id="KW-0812">Transmembrane</keyword>
<dbReference type="PANTHER" id="PTHR45138:SF9">
    <property type="entry name" value="DIGUANYLATE CYCLASE DGCM-RELATED"/>
    <property type="match status" value="1"/>
</dbReference>
<dbReference type="GO" id="GO:0005886">
    <property type="term" value="C:plasma membrane"/>
    <property type="evidence" value="ECO:0007669"/>
    <property type="project" value="TreeGrafter"/>
</dbReference>
<accession>A0A371K274</accession>
<keyword evidence="4" id="KW-1133">Transmembrane helix</keyword>
<reference evidence="6 7" key="1">
    <citation type="submission" date="2018-08" db="EMBL/GenBank/DDBJ databases">
        <title>Lysobacter sp. zong2l5, whole genome shotgun sequence.</title>
        <authorList>
            <person name="Zhang X."/>
            <person name="Feng G."/>
            <person name="Zhu H."/>
        </authorList>
    </citation>
    <scope>NUCLEOTIDE SEQUENCE [LARGE SCALE GENOMIC DNA]</scope>
    <source>
        <strain evidence="7">zong2l5</strain>
    </source>
</reference>
<dbReference type="GO" id="GO:0052621">
    <property type="term" value="F:diguanylate cyclase activity"/>
    <property type="evidence" value="ECO:0007669"/>
    <property type="project" value="UniProtKB-EC"/>
</dbReference>
<dbReference type="GO" id="GO:1902201">
    <property type="term" value="P:negative regulation of bacterial-type flagellum-dependent cell motility"/>
    <property type="evidence" value="ECO:0007669"/>
    <property type="project" value="TreeGrafter"/>
</dbReference>
<dbReference type="Pfam" id="PF07695">
    <property type="entry name" value="7TMR-DISM_7TM"/>
    <property type="match status" value="1"/>
</dbReference>
<dbReference type="RefSeq" id="WP_115857463.1">
    <property type="nucleotide sequence ID" value="NZ_QTSU01000001.1"/>
</dbReference>
<dbReference type="PANTHER" id="PTHR45138">
    <property type="entry name" value="REGULATORY COMPONENTS OF SENSORY TRANSDUCTION SYSTEM"/>
    <property type="match status" value="1"/>
</dbReference>
<dbReference type="FunFam" id="3.30.70.270:FF:000001">
    <property type="entry name" value="Diguanylate cyclase domain protein"/>
    <property type="match status" value="1"/>
</dbReference>
<keyword evidence="7" id="KW-1185">Reference proteome</keyword>
<evidence type="ECO:0000313" key="7">
    <source>
        <dbReference type="Proteomes" id="UP000264492"/>
    </source>
</evidence>